<dbReference type="SUPFAM" id="SSF52833">
    <property type="entry name" value="Thioredoxin-like"/>
    <property type="match status" value="1"/>
</dbReference>
<gene>
    <name evidence="1" type="ORF">MNBD_ACTINO02-2666</name>
</gene>
<dbReference type="Pfam" id="PF22234">
    <property type="entry name" value="Rv2466c-like"/>
    <property type="match status" value="1"/>
</dbReference>
<reference evidence="1" key="1">
    <citation type="submission" date="2018-06" db="EMBL/GenBank/DDBJ databases">
        <authorList>
            <person name="Zhirakovskaya E."/>
        </authorList>
    </citation>
    <scope>NUCLEOTIDE SEQUENCE</scope>
</reference>
<sequence>MRVNYWLDPICPWCWMTSRWIVNVAPHRDLDVRWRSISLKLKNGDNPDHPFTGIYTKSHRLLRVLEAVRSEKGDAVIGDLYTEYGRHIHLGQDIDFDPAQALDAVGLDSKFALAADDVSWDDTISASMAEALALTGEDVGTPIIGFDDAEGEPVAIFGPVISRELELDAALRLWDGVHAAGSTPGFWELKRSRTERAAIGFRPPE</sequence>
<dbReference type="AlphaFoldDB" id="A0A3B0SMR8"/>
<dbReference type="Gene3D" id="3.40.30.10">
    <property type="entry name" value="Glutaredoxin"/>
    <property type="match status" value="1"/>
</dbReference>
<accession>A0A3B0SMR8</accession>
<evidence type="ECO:0000313" key="1">
    <source>
        <dbReference type="EMBL" id="VAW02277.1"/>
    </source>
</evidence>
<name>A0A3B0SMR8_9ZZZZ</name>
<evidence type="ECO:0008006" key="2">
    <source>
        <dbReference type="Google" id="ProtNLM"/>
    </source>
</evidence>
<dbReference type="CDD" id="cd02972">
    <property type="entry name" value="DsbA_family"/>
    <property type="match status" value="1"/>
</dbReference>
<dbReference type="EMBL" id="UOEK01000230">
    <property type="protein sequence ID" value="VAW02277.1"/>
    <property type="molecule type" value="Genomic_DNA"/>
</dbReference>
<organism evidence="1">
    <name type="scientific">hydrothermal vent metagenome</name>
    <dbReference type="NCBI Taxonomy" id="652676"/>
    <lineage>
        <taxon>unclassified sequences</taxon>
        <taxon>metagenomes</taxon>
        <taxon>ecological metagenomes</taxon>
    </lineage>
</organism>
<proteinExistence type="predicted"/>
<protein>
    <recommendedName>
        <fullName evidence="2">DSBA-like thioredoxin domain-containing protein</fullName>
    </recommendedName>
</protein>
<dbReference type="InterPro" id="IPR036249">
    <property type="entry name" value="Thioredoxin-like_sf"/>
</dbReference>
<dbReference type="InterPro" id="IPR053977">
    <property type="entry name" value="Rv2466c-like"/>
</dbReference>